<evidence type="ECO:0000313" key="1">
    <source>
        <dbReference type="EMBL" id="KAK9117775.1"/>
    </source>
</evidence>
<dbReference type="EMBL" id="JBBNAE010000006">
    <property type="protein sequence ID" value="KAK9117775.1"/>
    <property type="molecule type" value="Genomic_DNA"/>
</dbReference>
<proteinExistence type="predicted"/>
<dbReference type="AlphaFoldDB" id="A0AAP0NU38"/>
<gene>
    <name evidence="1" type="ORF">Sjap_016722</name>
</gene>
<sequence>MELPMITEDGIVEGVVTGRYSSGRRQHLQHESPVLEHRRQEPGNIVAPLGIKPVVGIHQVLYYVLQCSHVCIHGFVGSLEEMEESSALVIVHPRQMMFSVVIRAQVNYLRIVGLPVELQT</sequence>
<accession>A0AAP0NU38</accession>
<name>A0AAP0NU38_9MAGN</name>
<comment type="caution">
    <text evidence="1">The sequence shown here is derived from an EMBL/GenBank/DDBJ whole genome shotgun (WGS) entry which is preliminary data.</text>
</comment>
<dbReference type="Proteomes" id="UP001417504">
    <property type="component" value="Unassembled WGS sequence"/>
</dbReference>
<reference evidence="1 2" key="1">
    <citation type="submission" date="2024-01" db="EMBL/GenBank/DDBJ databases">
        <title>Genome assemblies of Stephania.</title>
        <authorList>
            <person name="Yang L."/>
        </authorList>
    </citation>
    <scope>NUCLEOTIDE SEQUENCE [LARGE SCALE GENOMIC DNA]</scope>
    <source>
        <strain evidence="1">QJT</strain>
        <tissue evidence="1">Leaf</tissue>
    </source>
</reference>
<organism evidence="1 2">
    <name type="scientific">Stephania japonica</name>
    <dbReference type="NCBI Taxonomy" id="461633"/>
    <lineage>
        <taxon>Eukaryota</taxon>
        <taxon>Viridiplantae</taxon>
        <taxon>Streptophyta</taxon>
        <taxon>Embryophyta</taxon>
        <taxon>Tracheophyta</taxon>
        <taxon>Spermatophyta</taxon>
        <taxon>Magnoliopsida</taxon>
        <taxon>Ranunculales</taxon>
        <taxon>Menispermaceae</taxon>
        <taxon>Menispermoideae</taxon>
        <taxon>Cissampelideae</taxon>
        <taxon>Stephania</taxon>
    </lineage>
</organism>
<protein>
    <submittedName>
        <fullName evidence="1">Uncharacterized protein</fullName>
    </submittedName>
</protein>
<keyword evidence="2" id="KW-1185">Reference proteome</keyword>
<evidence type="ECO:0000313" key="2">
    <source>
        <dbReference type="Proteomes" id="UP001417504"/>
    </source>
</evidence>